<evidence type="ECO:0000313" key="2">
    <source>
        <dbReference type="EMBL" id="MBD3919494.1"/>
    </source>
</evidence>
<proteinExistence type="predicted"/>
<evidence type="ECO:0000256" key="1">
    <source>
        <dbReference type="SAM" id="SignalP"/>
    </source>
</evidence>
<feature type="signal peptide" evidence="1">
    <location>
        <begin position="1"/>
        <end position="22"/>
    </location>
</feature>
<keyword evidence="3" id="KW-1185">Reference proteome</keyword>
<reference evidence="2 3" key="1">
    <citation type="submission" date="2020-09" db="EMBL/GenBank/DDBJ databases">
        <title>Paenibacillus sp. strain PR3 16S rRNA gene Genome sequencing and assembly.</title>
        <authorList>
            <person name="Kim J."/>
        </authorList>
    </citation>
    <scope>NUCLEOTIDE SEQUENCE [LARGE SCALE GENOMIC DNA]</scope>
    <source>
        <strain evidence="2 3">PR3</strain>
    </source>
</reference>
<dbReference type="Proteomes" id="UP000609346">
    <property type="component" value="Unassembled WGS sequence"/>
</dbReference>
<protein>
    <recommendedName>
        <fullName evidence="4">Lipoprotein</fullName>
    </recommendedName>
</protein>
<dbReference type="PROSITE" id="PS51257">
    <property type="entry name" value="PROKAR_LIPOPROTEIN"/>
    <property type="match status" value="1"/>
</dbReference>
<feature type="chain" id="PRO_5045598353" description="Lipoprotein" evidence="1">
    <location>
        <begin position="23"/>
        <end position="160"/>
    </location>
</feature>
<dbReference type="EMBL" id="JACXZA010000002">
    <property type="protein sequence ID" value="MBD3919494.1"/>
    <property type="molecule type" value="Genomic_DNA"/>
</dbReference>
<organism evidence="2 3">
    <name type="scientific">Paenibacillus terricola</name>
    <dbReference type="NCBI Taxonomy" id="2763503"/>
    <lineage>
        <taxon>Bacteria</taxon>
        <taxon>Bacillati</taxon>
        <taxon>Bacillota</taxon>
        <taxon>Bacilli</taxon>
        <taxon>Bacillales</taxon>
        <taxon>Paenibacillaceae</taxon>
        <taxon>Paenibacillus</taxon>
    </lineage>
</organism>
<name>A0ABR8MU65_9BACL</name>
<dbReference type="RefSeq" id="WP_191203728.1">
    <property type="nucleotide sequence ID" value="NZ_JACXZA010000002.1"/>
</dbReference>
<comment type="caution">
    <text evidence="2">The sequence shown here is derived from an EMBL/GenBank/DDBJ whole genome shotgun (WGS) entry which is preliminary data.</text>
</comment>
<accession>A0ABR8MU65</accession>
<keyword evidence="1" id="KW-0732">Signal</keyword>
<sequence length="160" mass="17531">MKLKLLIGFLAIIVILSGCSNGDESGEKASSRVKLEDVTQALETGGLKLLQIHPKGGTSPFAQINDVGETFAIDTYRMGDVTDEISSSITSYVNLYIYVFDSDKARIEGRSALNDKLARVNMVAPPSVFENKNILLIHFNGNDEKDKQYDQMIQSVISGL</sequence>
<gene>
    <name evidence="2" type="ORF">H8B09_12085</name>
</gene>
<evidence type="ECO:0000313" key="3">
    <source>
        <dbReference type="Proteomes" id="UP000609346"/>
    </source>
</evidence>
<evidence type="ECO:0008006" key="4">
    <source>
        <dbReference type="Google" id="ProtNLM"/>
    </source>
</evidence>